<feature type="transmembrane region" description="Helical" evidence="1">
    <location>
        <begin position="41"/>
        <end position="61"/>
    </location>
</feature>
<evidence type="ECO:0000313" key="3">
    <source>
        <dbReference type="Proteomes" id="UP000268469"/>
    </source>
</evidence>
<accession>A0A660SHW3</accession>
<feature type="transmembrane region" description="Helical" evidence="1">
    <location>
        <begin position="93"/>
        <end position="113"/>
    </location>
</feature>
<feature type="transmembrane region" description="Helical" evidence="1">
    <location>
        <begin position="6"/>
        <end position="29"/>
    </location>
</feature>
<keyword evidence="1" id="KW-0812">Transmembrane</keyword>
<evidence type="ECO:0000256" key="1">
    <source>
        <dbReference type="SAM" id="Phobius"/>
    </source>
</evidence>
<gene>
    <name evidence="2" type="ORF">DRP53_05075</name>
</gene>
<evidence type="ECO:0000313" key="2">
    <source>
        <dbReference type="EMBL" id="RKX70409.1"/>
    </source>
</evidence>
<name>A0A660SHW3_UNCW3</name>
<keyword evidence="1" id="KW-0472">Membrane</keyword>
<reference evidence="2 3" key="1">
    <citation type="submission" date="2018-06" db="EMBL/GenBank/DDBJ databases">
        <title>Extensive metabolic versatility and redundancy in microbially diverse, dynamic hydrothermal sediments.</title>
        <authorList>
            <person name="Dombrowski N."/>
            <person name="Teske A."/>
            <person name="Baker B.J."/>
        </authorList>
    </citation>
    <scope>NUCLEOTIDE SEQUENCE [LARGE SCALE GENOMIC DNA]</scope>
    <source>
        <strain evidence="2">B36_G15</strain>
    </source>
</reference>
<comment type="caution">
    <text evidence="2">The sequence shown here is derived from an EMBL/GenBank/DDBJ whole genome shotgun (WGS) entry which is preliminary data.</text>
</comment>
<sequence length="116" mass="13245">MRVNIPVELIFTIAVLVLAVSLILYGLIIKRLLVLIRKGSIWLFPLISAAILIIQLLIHSYRMISYFPRLGTAGRFDFFPLIVGSFSLGRWEAFLFLIAGILSVVTGFLYYHWSTR</sequence>
<keyword evidence="1" id="KW-1133">Transmembrane helix</keyword>
<dbReference type="EMBL" id="QNBE01000040">
    <property type="protein sequence ID" value="RKX70409.1"/>
    <property type="molecule type" value="Genomic_DNA"/>
</dbReference>
<organism evidence="2 3">
    <name type="scientific">candidate division WOR-3 bacterium</name>
    <dbReference type="NCBI Taxonomy" id="2052148"/>
    <lineage>
        <taxon>Bacteria</taxon>
        <taxon>Bacteria division WOR-3</taxon>
    </lineage>
</organism>
<dbReference type="AlphaFoldDB" id="A0A660SHW3"/>
<proteinExistence type="predicted"/>
<dbReference type="Proteomes" id="UP000268469">
    <property type="component" value="Unassembled WGS sequence"/>
</dbReference>
<protein>
    <submittedName>
        <fullName evidence="2">Uncharacterized protein</fullName>
    </submittedName>
</protein>